<comment type="catalytic activity">
    <reaction evidence="10">
        <text>a 2,3-saturated acyl-[ACP] + NADP(+) = a (2E)-enoyl-[ACP] + NADPH + H(+)</text>
        <dbReference type="Rhea" id="RHEA:22564"/>
        <dbReference type="Rhea" id="RHEA-COMP:9925"/>
        <dbReference type="Rhea" id="RHEA-COMP:9926"/>
        <dbReference type="ChEBI" id="CHEBI:15378"/>
        <dbReference type="ChEBI" id="CHEBI:57783"/>
        <dbReference type="ChEBI" id="CHEBI:58349"/>
        <dbReference type="ChEBI" id="CHEBI:78784"/>
        <dbReference type="ChEBI" id="CHEBI:78785"/>
        <dbReference type="EC" id="1.3.1.104"/>
    </reaction>
</comment>
<dbReference type="SMART" id="SM00829">
    <property type="entry name" value="PKS_ER"/>
    <property type="match status" value="1"/>
</dbReference>
<keyword evidence="3" id="KW-0276">Fatty acid metabolism</keyword>
<sequence>MKQVQLIANGAPHEVCKVVDVPDPGAPRPGRAVVRMMACGINPADLLGFEGRYPGPSPLPAPCGIEGAGVIEAVGEGGDLAVGDHVIVLARANWAEKVEVDAAALARIPKTLSWRDAAQLKVNPPTAYLMLRDYVKLKPGDWVAQNAANSAVGLHLIRFAREIGAHTANFVRREELVAPLKAHGADIVLVGGEDQAARLRTEIGDAAATLGIDAIGGPATRWMADCLTDGATTVNYGYLSGAPCEIEPSHLIVRGQTLTGFWLGRGLGRLSAPEREALFADMAAAFEAGRIVSPVEAEYGLDQLADALRHAAAGGRGGKILLTPNGALR</sequence>
<evidence type="ECO:0000256" key="10">
    <source>
        <dbReference type="ARBA" id="ARBA00048843"/>
    </source>
</evidence>
<evidence type="ECO:0000256" key="1">
    <source>
        <dbReference type="ARBA" id="ARBA00010371"/>
    </source>
</evidence>
<evidence type="ECO:0000256" key="4">
    <source>
        <dbReference type="ARBA" id="ARBA00022857"/>
    </source>
</evidence>
<comment type="similarity">
    <text evidence="1">Belongs to the zinc-containing alcohol dehydrogenase family. Quinone oxidoreductase subfamily.</text>
</comment>
<evidence type="ECO:0000256" key="8">
    <source>
        <dbReference type="ARBA" id="ARBA00023160"/>
    </source>
</evidence>
<dbReference type="SUPFAM" id="SSF51735">
    <property type="entry name" value="NAD(P)-binding Rossmann-fold domains"/>
    <property type="match status" value="1"/>
</dbReference>
<keyword evidence="8" id="KW-0275">Fatty acid biosynthesis</keyword>
<evidence type="ECO:0000256" key="5">
    <source>
        <dbReference type="ARBA" id="ARBA00022946"/>
    </source>
</evidence>
<dbReference type="KEGG" id="hdh:G5B40_07735"/>
<evidence type="ECO:0000256" key="2">
    <source>
        <dbReference type="ARBA" id="ARBA00022516"/>
    </source>
</evidence>
<dbReference type="PANTHER" id="PTHR43981:SF2">
    <property type="entry name" value="ENOYL-[ACYL-CARRIER-PROTEIN] REDUCTASE, MITOCHONDRIAL"/>
    <property type="match status" value="1"/>
</dbReference>
<keyword evidence="13" id="KW-1185">Reference proteome</keyword>
<evidence type="ECO:0000259" key="11">
    <source>
        <dbReference type="SMART" id="SM00829"/>
    </source>
</evidence>
<dbReference type="GO" id="GO:0141148">
    <property type="term" value="F:enoyl-[acyl-carrier-protein] reductase (NADPH) activity"/>
    <property type="evidence" value="ECO:0007669"/>
    <property type="project" value="UniProtKB-EC"/>
</dbReference>
<keyword evidence="6" id="KW-0560">Oxidoreductase</keyword>
<dbReference type="GO" id="GO:0006633">
    <property type="term" value="P:fatty acid biosynthetic process"/>
    <property type="evidence" value="ECO:0007669"/>
    <property type="project" value="UniProtKB-KW"/>
</dbReference>
<evidence type="ECO:0000313" key="13">
    <source>
        <dbReference type="Proteomes" id="UP000503336"/>
    </source>
</evidence>
<dbReference type="InterPro" id="IPR020843">
    <property type="entry name" value="ER"/>
</dbReference>
<organism evidence="12 13">
    <name type="scientific">Pikeienuella piscinae</name>
    <dbReference type="NCBI Taxonomy" id="2748098"/>
    <lineage>
        <taxon>Bacteria</taxon>
        <taxon>Pseudomonadati</taxon>
        <taxon>Pseudomonadota</taxon>
        <taxon>Alphaproteobacteria</taxon>
        <taxon>Rhodobacterales</taxon>
        <taxon>Paracoccaceae</taxon>
        <taxon>Pikeienuella</taxon>
    </lineage>
</organism>
<evidence type="ECO:0000256" key="7">
    <source>
        <dbReference type="ARBA" id="ARBA00023098"/>
    </source>
</evidence>
<dbReference type="EC" id="1.3.1.104" evidence="9"/>
<dbReference type="InterPro" id="IPR011032">
    <property type="entry name" value="GroES-like_sf"/>
</dbReference>
<reference evidence="12 13" key="1">
    <citation type="submission" date="2020-02" db="EMBL/GenBank/DDBJ databases">
        <title>complete genome sequence of Rhodobacteraceae bacterium.</title>
        <authorList>
            <person name="Park J."/>
            <person name="Kim Y.-S."/>
            <person name="Kim K.-H."/>
        </authorList>
    </citation>
    <scope>NUCLEOTIDE SEQUENCE [LARGE SCALE GENOMIC DNA]</scope>
    <source>
        <strain evidence="12 13">RR4-56</strain>
    </source>
</reference>
<keyword evidence="7" id="KW-0443">Lipid metabolism</keyword>
<evidence type="ECO:0000256" key="6">
    <source>
        <dbReference type="ARBA" id="ARBA00023002"/>
    </source>
</evidence>
<dbReference type="Pfam" id="PF08240">
    <property type="entry name" value="ADH_N"/>
    <property type="match status" value="1"/>
</dbReference>
<dbReference type="PANTHER" id="PTHR43981">
    <property type="entry name" value="ENOYL-[ACYL-CARRIER-PROTEIN] REDUCTASE, MITOCHONDRIAL"/>
    <property type="match status" value="1"/>
</dbReference>
<dbReference type="RefSeq" id="WP_165097152.1">
    <property type="nucleotide sequence ID" value="NZ_CP049056.1"/>
</dbReference>
<keyword evidence="4" id="KW-0521">NADP</keyword>
<name>A0A7L5BUA7_9RHOB</name>
<protein>
    <recommendedName>
        <fullName evidence="9">enoyl-[acyl-carrier-protein] reductase</fullName>
        <ecNumber evidence="9">1.3.1.104</ecNumber>
    </recommendedName>
</protein>
<dbReference type="InterPro" id="IPR036291">
    <property type="entry name" value="NAD(P)-bd_dom_sf"/>
</dbReference>
<evidence type="ECO:0000256" key="9">
    <source>
        <dbReference type="ARBA" id="ARBA00038963"/>
    </source>
</evidence>
<keyword evidence="5" id="KW-0809">Transit peptide</keyword>
<dbReference type="InterPro" id="IPR051034">
    <property type="entry name" value="Mito_Enoyl-ACP_Reductase"/>
</dbReference>
<evidence type="ECO:0000313" key="12">
    <source>
        <dbReference type="EMBL" id="QIE55355.1"/>
    </source>
</evidence>
<dbReference type="Proteomes" id="UP000503336">
    <property type="component" value="Chromosome"/>
</dbReference>
<dbReference type="Gene3D" id="3.90.180.10">
    <property type="entry name" value="Medium-chain alcohol dehydrogenases, catalytic domain"/>
    <property type="match status" value="1"/>
</dbReference>
<dbReference type="SUPFAM" id="SSF50129">
    <property type="entry name" value="GroES-like"/>
    <property type="match status" value="1"/>
</dbReference>
<feature type="domain" description="Enoyl reductase (ER)" evidence="11">
    <location>
        <begin position="10"/>
        <end position="322"/>
    </location>
</feature>
<dbReference type="Pfam" id="PF00107">
    <property type="entry name" value="ADH_zinc_N"/>
    <property type="match status" value="1"/>
</dbReference>
<keyword evidence="2" id="KW-0444">Lipid biosynthesis</keyword>
<dbReference type="AlphaFoldDB" id="A0A7L5BUA7"/>
<dbReference type="CDD" id="cd05282">
    <property type="entry name" value="ETR_like"/>
    <property type="match status" value="1"/>
</dbReference>
<dbReference type="InterPro" id="IPR013149">
    <property type="entry name" value="ADH-like_C"/>
</dbReference>
<dbReference type="InterPro" id="IPR013154">
    <property type="entry name" value="ADH-like_N"/>
</dbReference>
<dbReference type="Gene3D" id="3.40.50.720">
    <property type="entry name" value="NAD(P)-binding Rossmann-like Domain"/>
    <property type="match status" value="1"/>
</dbReference>
<accession>A0A7L5BUA7</accession>
<proteinExistence type="inferred from homology"/>
<dbReference type="EMBL" id="CP049056">
    <property type="protein sequence ID" value="QIE55355.1"/>
    <property type="molecule type" value="Genomic_DNA"/>
</dbReference>
<gene>
    <name evidence="12" type="ORF">G5B40_07735</name>
</gene>
<evidence type="ECO:0000256" key="3">
    <source>
        <dbReference type="ARBA" id="ARBA00022832"/>
    </source>
</evidence>